<reference evidence="1 2" key="1">
    <citation type="submission" date="2024-03" db="EMBL/GenBank/DDBJ databases">
        <title>Novel species of the genus Variovorax.</title>
        <authorList>
            <person name="Liu Q."/>
            <person name="Xin Y.-H."/>
        </authorList>
    </citation>
    <scope>NUCLEOTIDE SEQUENCE [LARGE SCALE GENOMIC DNA]</scope>
    <source>
        <strain evidence="1 2">KACC 18899</strain>
    </source>
</reference>
<sequence>MAASIERRLEALEADMKEAESITVRLVTGDGTPEQQAEHAALRAAGVNLMVVSLVPFPPRAGSEAGAAPN</sequence>
<protein>
    <submittedName>
        <fullName evidence="1">Uncharacterized protein</fullName>
    </submittedName>
</protein>
<name>A0ABU8VI92_9BURK</name>
<gene>
    <name evidence="1" type="ORF">WKW77_20045</name>
</gene>
<accession>A0ABU8VI92</accession>
<evidence type="ECO:0000313" key="2">
    <source>
        <dbReference type="Proteomes" id="UP001365846"/>
    </source>
</evidence>
<dbReference type="RefSeq" id="WP_340358626.1">
    <property type="nucleotide sequence ID" value="NZ_JBBKZU010000008.1"/>
</dbReference>
<proteinExistence type="predicted"/>
<comment type="caution">
    <text evidence="1">The sequence shown here is derived from an EMBL/GenBank/DDBJ whole genome shotgun (WGS) entry which is preliminary data.</text>
</comment>
<dbReference type="EMBL" id="JBBKZU010000008">
    <property type="protein sequence ID" value="MEJ8813390.1"/>
    <property type="molecule type" value="Genomic_DNA"/>
</dbReference>
<organism evidence="1 2">
    <name type="scientific">Variovorax ureilyticus</name>
    <dbReference type="NCBI Taxonomy" id="1836198"/>
    <lineage>
        <taxon>Bacteria</taxon>
        <taxon>Pseudomonadati</taxon>
        <taxon>Pseudomonadota</taxon>
        <taxon>Betaproteobacteria</taxon>
        <taxon>Burkholderiales</taxon>
        <taxon>Comamonadaceae</taxon>
        <taxon>Variovorax</taxon>
    </lineage>
</organism>
<evidence type="ECO:0000313" key="1">
    <source>
        <dbReference type="EMBL" id="MEJ8813390.1"/>
    </source>
</evidence>
<keyword evidence="2" id="KW-1185">Reference proteome</keyword>
<dbReference type="Proteomes" id="UP001365846">
    <property type="component" value="Unassembled WGS sequence"/>
</dbReference>